<gene>
    <name evidence="2" type="ORF">GIL414_LOCUS35775</name>
</gene>
<organism evidence="2 3">
    <name type="scientific">Rotaria magnacalcarata</name>
    <dbReference type="NCBI Taxonomy" id="392030"/>
    <lineage>
        <taxon>Eukaryota</taxon>
        <taxon>Metazoa</taxon>
        <taxon>Spiralia</taxon>
        <taxon>Gnathifera</taxon>
        <taxon>Rotifera</taxon>
        <taxon>Eurotatoria</taxon>
        <taxon>Bdelloidea</taxon>
        <taxon>Philodinida</taxon>
        <taxon>Philodinidae</taxon>
        <taxon>Rotaria</taxon>
    </lineage>
</organism>
<sequence>MEHFQRRNQQYEKWIQTGELKIINLSGLHVPESYLAAIVQIAARKNQ</sequence>
<dbReference type="AlphaFoldDB" id="A0A8S2XW07"/>
<feature type="non-terminal residue" evidence="2">
    <location>
        <position position="1"/>
    </location>
</feature>
<name>A0A8S2XW07_9BILA</name>
<proteinExistence type="predicted"/>
<dbReference type="Proteomes" id="UP000681720">
    <property type="component" value="Unassembled WGS sequence"/>
</dbReference>
<accession>A0A8S2XW07</accession>
<evidence type="ECO:0000313" key="3">
    <source>
        <dbReference type="Proteomes" id="UP000681720"/>
    </source>
</evidence>
<protein>
    <recommendedName>
        <fullName evidence="1">Dynein heavy chain C-terminal domain-containing protein</fullName>
    </recommendedName>
</protein>
<dbReference type="EMBL" id="CAJOBJ010086998">
    <property type="protein sequence ID" value="CAF4524772.1"/>
    <property type="molecule type" value="Genomic_DNA"/>
</dbReference>
<reference evidence="2" key="1">
    <citation type="submission" date="2021-02" db="EMBL/GenBank/DDBJ databases">
        <authorList>
            <person name="Nowell W R."/>
        </authorList>
    </citation>
    <scope>NUCLEOTIDE SEQUENCE</scope>
</reference>
<evidence type="ECO:0000313" key="2">
    <source>
        <dbReference type="EMBL" id="CAF4524772.1"/>
    </source>
</evidence>
<dbReference type="InterPro" id="IPR041228">
    <property type="entry name" value="Dynein_C"/>
</dbReference>
<feature type="domain" description="Dynein heavy chain C-terminal" evidence="1">
    <location>
        <begin position="1"/>
        <end position="47"/>
    </location>
</feature>
<dbReference type="Pfam" id="PF18199">
    <property type="entry name" value="Dynein_C"/>
    <property type="match status" value="1"/>
</dbReference>
<comment type="caution">
    <text evidence="2">The sequence shown here is derived from an EMBL/GenBank/DDBJ whole genome shotgun (WGS) entry which is preliminary data.</text>
</comment>
<evidence type="ECO:0000259" key="1">
    <source>
        <dbReference type="Pfam" id="PF18199"/>
    </source>
</evidence>